<evidence type="ECO:0000256" key="5">
    <source>
        <dbReference type="ARBA" id="ARBA00023242"/>
    </source>
</evidence>
<dbReference type="GO" id="GO:0008270">
    <property type="term" value="F:zinc ion binding"/>
    <property type="evidence" value="ECO:0007669"/>
    <property type="project" value="InterPro"/>
</dbReference>
<dbReference type="SUPFAM" id="SSF57701">
    <property type="entry name" value="Zn2/Cys6 DNA-binding domain"/>
    <property type="match status" value="1"/>
</dbReference>
<accession>A0A2S4KU78</accession>
<comment type="caution">
    <text evidence="8">The sequence shown here is derived from an EMBL/GenBank/DDBJ whole genome shotgun (WGS) entry which is preliminary data.</text>
</comment>
<dbReference type="PROSITE" id="PS00463">
    <property type="entry name" value="ZN2_CY6_FUNGAL_1"/>
    <property type="match status" value="1"/>
</dbReference>
<dbReference type="GO" id="GO:0000981">
    <property type="term" value="F:DNA-binding transcription factor activity, RNA polymerase II-specific"/>
    <property type="evidence" value="ECO:0007669"/>
    <property type="project" value="InterPro"/>
</dbReference>
<dbReference type="PANTHER" id="PTHR47540">
    <property type="entry name" value="THIAMINE REPRESSIBLE GENES REGULATORY PROTEIN THI5"/>
    <property type="match status" value="1"/>
</dbReference>
<organism evidence="8 9">
    <name type="scientific">Tolypocladium paradoxum</name>
    <dbReference type="NCBI Taxonomy" id="94208"/>
    <lineage>
        <taxon>Eukaryota</taxon>
        <taxon>Fungi</taxon>
        <taxon>Dikarya</taxon>
        <taxon>Ascomycota</taxon>
        <taxon>Pezizomycotina</taxon>
        <taxon>Sordariomycetes</taxon>
        <taxon>Hypocreomycetidae</taxon>
        <taxon>Hypocreales</taxon>
        <taxon>Ophiocordycipitaceae</taxon>
        <taxon>Tolypocladium</taxon>
    </lineage>
</organism>
<evidence type="ECO:0000256" key="1">
    <source>
        <dbReference type="ARBA" id="ARBA00004123"/>
    </source>
</evidence>
<evidence type="ECO:0000256" key="3">
    <source>
        <dbReference type="ARBA" id="ARBA00023125"/>
    </source>
</evidence>
<keyword evidence="3" id="KW-0238">DNA-binding</keyword>
<dbReference type="AlphaFoldDB" id="A0A2S4KU78"/>
<dbReference type="InterPro" id="IPR036864">
    <property type="entry name" value="Zn2-C6_fun-type_DNA-bd_sf"/>
</dbReference>
<dbReference type="CDD" id="cd00067">
    <property type="entry name" value="GAL4"/>
    <property type="match status" value="1"/>
</dbReference>
<dbReference type="OrthoDB" id="2328572at2759"/>
<evidence type="ECO:0000259" key="7">
    <source>
        <dbReference type="PROSITE" id="PS50048"/>
    </source>
</evidence>
<feature type="domain" description="Zn(2)-C6 fungal-type" evidence="7">
    <location>
        <begin position="50"/>
        <end position="79"/>
    </location>
</feature>
<reference evidence="8 9" key="1">
    <citation type="submission" date="2018-01" db="EMBL/GenBank/DDBJ databases">
        <title>Harnessing the power of phylogenomics to disentangle the directionality and signatures of interkingdom host jumping in the parasitic fungal genus Tolypocladium.</title>
        <authorList>
            <person name="Quandt C.A."/>
            <person name="Patterson W."/>
            <person name="Spatafora J.W."/>
        </authorList>
    </citation>
    <scope>NUCLEOTIDE SEQUENCE [LARGE SCALE GENOMIC DNA]</scope>
    <source>
        <strain evidence="8 9">NRBC 100945</strain>
    </source>
</reference>
<feature type="region of interest" description="Disordered" evidence="6">
    <location>
        <begin position="204"/>
        <end position="255"/>
    </location>
</feature>
<dbReference type="GO" id="GO:0043565">
    <property type="term" value="F:sequence-specific DNA binding"/>
    <property type="evidence" value="ECO:0007669"/>
    <property type="project" value="TreeGrafter"/>
</dbReference>
<feature type="compositionally biased region" description="Basic and acidic residues" evidence="6">
    <location>
        <begin position="97"/>
        <end position="107"/>
    </location>
</feature>
<dbReference type="GO" id="GO:0005634">
    <property type="term" value="C:nucleus"/>
    <property type="evidence" value="ECO:0007669"/>
    <property type="project" value="UniProtKB-SubCell"/>
</dbReference>
<dbReference type="EMBL" id="PKSG01000656">
    <property type="protein sequence ID" value="POR33735.1"/>
    <property type="molecule type" value="Genomic_DNA"/>
</dbReference>
<dbReference type="Gene3D" id="4.10.240.10">
    <property type="entry name" value="Zn(2)-C6 fungal-type DNA-binding domain"/>
    <property type="match status" value="1"/>
</dbReference>
<feature type="compositionally biased region" description="Basic residues" evidence="6">
    <location>
        <begin position="86"/>
        <end position="95"/>
    </location>
</feature>
<dbReference type="InterPro" id="IPR001138">
    <property type="entry name" value="Zn2Cys6_DnaBD"/>
</dbReference>
<dbReference type="GO" id="GO:0045944">
    <property type="term" value="P:positive regulation of transcription by RNA polymerase II"/>
    <property type="evidence" value="ECO:0007669"/>
    <property type="project" value="TreeGrafter"/>
</dbReference>
<evidence type="ECO:0000313" key="9">
    <source>
        <dbReference type="Proteomes" id="UP000237481"/>
    </source>
</evidence>
<comment type="subcellular location">
    <subcellularLocation>
        <location evidence="1">Nucleus</location>
    </subcellularLocation>
</comment>
<feature type="region of interest" description="Disordered" evidence="6">
    <location>
        <begin position="24"/>
        <end position="47"/>
    </location>
</feature>
<feature type="compositionally biased region" description="Low complexity" evidence="6">
    <location>
        <begin position="222"/>
        <end position="238"/>
    </location>
</feature>
<keyword evidence="2" id="KW-0805">Transcription regulation</keyword>
<keyword evidence="9" id="KW-1185">Reference proteome</keyword>
<evidence type="ECO:0000256" key="2">
    <source>
        <dbReference type="ARBA" id="ARBA00023015"/>
    </source>
</evidence>
<dbReference type="Proteomes" id="UP000237481">
    <property type="component" value="Unassembled WGS sequence"/>
</dbReference>
<protein>
    <submittedName>
        <fullName evidence="8">Thiamine repressible regulatory protein thi1</fullName>
    </submittedName>
</protein>
<keyword evidence="5" id="KW-0539">Nucleus</keyword>
<dbReference type="InterPro" id="IPR051711">
    <property type="entry name" value="Stress_Response_Reg"/>
</dbReference>
<gene>
    <name evidence="8" type="ORF">TPAR_06051</name>
</gene>
<name>A0A2S4KU78_9HYPO</name>
<dbReference type="Pfam" id="PF00172">
    <property type="entry name" value="Zn_clus"/>
    <property type="match status" value="1"/>
</dbReference>
<proteinExistence type="predicted"/>
<evidence type="ECO:0000313" key="8">
    <source>
        <dbReference type="EMBL" id="POR33735.1"/>
    </source>
</evidence>
<evidence type="ECO:0000256" key="4">
    <source>
        <dbReference type="ARBA" id="ARBA00023163"/>
    </source>
</evidence>
<dbReference type="SMART" id="SM00066">
    <property type="entry name" value="GAL4"/>
    <property type="match status" value="1"/>
</dbReference>
<dbReference type="PANTHER" id="PTHR47540:SF2">
    <property type="entry name" value="ZN(II)2CYS6 TRANSCRIPTION FACTOR (EUROFUNG)"/>
    <property type="match status" value="1"/>
</dbReference>
<sequence>MYVRPELNDTAAGTVSQFMSRQALSSNGHDMERPTERSSPPKPSGRLRAACDSCHQAKIRCSGGSPCMTCEASQFRCTYSPGSRLGRPKGSKNKRTLMQEKSRRSETQEDNSGTDAMQWSGAGLQQQQQQQSDSMSVEFDLEHGSDATCTLADDFVADGTSNLLSGPSLTSLLDSMDGTRPNTNHDDDLNTFFAQASAALSQPSYRPLSYETSDSRGDSGYVTSTSSSPVDDTTLPSPHSIIFPSGKPEPLSTFTPREPSRCSCLQQQVQLVYQLGDLQFSHAGGPAVDCVLQGVQLAQGPWKGLMHCNRCQSQDSQKEAYLLFAMSIRILLSSVQKLNESLHPVDASHEAARRRAFSEASNVGVSVGNFELTGEAKAEVIGVAIRRALQNITSALLHLWDRTGRPKPLSVADLGNSNSRSRNNAPESPISILSSISTESQKSHHPSSLSSTNLGAEDIGSLLNTLQCTMQALKWDLRT</sequence>
<feature type="region of interest" description="Disordered" evidence="6">
    <location>
        <begin position="81"/>
        <end position="140"/>
    </location>
</feature>
<evidence type="ECO:0000256" key="6">
    <source>
        <dbReference type="SAM" id="MobiDB-lite"/>
    </source>
</evidence>
<dbReference type="PROSITE" id="PS50048">
    <property type="entry name" value="ZN2_CY6_FUNGAL_2"/>
    <property type="match status" value="1"/>
</dbReference>
<keyword evidence="4" id="KW-0804">Transcription</keyword>